<gene>
    <name evidence="1" type="ORF">L1987_14571</name>
</gene>
<dbReference type="Proteomes" id="UP001056120">
    <property type="component" value="Linkage Group LG05"/>
</dbReference>
<accession>A0ACB9J484</accession>
<organism evidence="1 2">
    <name type="scientific">Smallanthus sonchifolius</name>
    <dbReference type="NCBI Taxonomy" id="185202"/>
    <lineage>
        <taxon>Eukaryota</taxon>
        <taxon>Viridiplantae</taxon>
        <taxon>Streptophyta</taxon>
        <taxon>Embryophyta</taxon>
        <taxon>Tracheophyta</taxon>
        <taxon>Spermatophyta</taxon>
        <taxon>Magnoliopsida</taxon>
        <taxon>eudicotyledons</taxon>
        <taxon>Gunneridae</taxon>
        <taxon>Pentapetalae</taxon>
        <taxon>asterids</taxon>
        <taxon>campanulids</taxon>
        <taxon>Asterales</taxon>
        <taxon>Asteraceae</taxon>
        <taxon>Asteroideae</taxon>
        <taxon>Heliantheae alliance</taxon>
        <taxon>Millerieae</taxon>
        <taxon>Smallanthus</taxon>
    </lineage>
</organism>
<comment type="caution">
    <text evidence="1">The sequence shown here is derived from an EMBL/GenBank/DDBJ whole genome shotgun (WGS) entry which is preliminary data.</text>
</comment>
<proteinExistence type="predicted"/>
<sequence>MDENRPNIVVCEKSTQKKKLKFLWDKDTFKEFIDACLLELRRGNKPGTSFNKVGWENIEKNMYEKTGRTLDQKQIKNKWDIMKKEWKLYDRLMRLETGIGGTRSLIDASPEWWDEKIKVDKDFAKFRGANLDIFETHYAPLFRDSVAVGDQTMTPLQFQNDSNLSGVRREENIEGKGDCDEISLGDDEPLFPSYIGSSSSKRKKSKDVANKRSTKSKTSSFEEKLDVVFLVVWSPSYTNPTSRNREFSISNVLNMDQFGGGSWNMIPTMATHSNPTTPSNQDNLYLQQQQQFQQQQHQFHHQQQFQLQQKHQQRYQISQQQQQQQQQQQPSQSLASHFHLQNLVENLADAIENGTRDQHFDTLVTDLSSHFEKCQQLLNTISGSIATKAATVEGQKHKVEEAEQMLNQRRELIAKYRNSVEELTKSDLPRGDEVQASKQFPGFAQEACS</sequence>
<keyword evidence="2" id="KW-1185">Reference proteome</keyword>
<dbReference type="EMBL" id="CM042022">
    <property type="protein sequence ID" value="KAI3814922.1"/>
    <property type="molecule type" value="Genomic_DNA"/>
</dbReference>
<reference evidence="2" key="1">
    <citation type="journal article" date="2022" name="Mol. Ecol. Resour.">
        <title>The genomes of chicory, endive, great burdock and yacon provide insights into Asteraceae palaeo-polyploidization history and plant inulin production.</title>
        <authorList>
            <person name="Fan W."/>
            <person name="Wang S."/>
            <person name="Wang H."/>
            <person name="Wang A."/>
            <person name="Jiang F."/>
            <person name="Liu H."/>
            <person name="Zhao H."/>
            <person name="Xu D."/>
            <person name="Zhang Y."/>
        </authorList>
    </citation>
    <scope>NUCLEOTIDE SEQUENCE [LARGE SCALE GENOMIC DNA]</scope>
    <source>
        <strain evidence="2">cv. Yunnan</strain>
    </source>
</reference>
<reference evidence="1 2" key="2">
    <citation type="journal article" date="2022" name="Mol. Ecol. Resour.">
        <title>The genomes of chicory, endive, great burdock and yacon provide insights into Asteraceae paleo-polyploidization history and plant inulin production.</title>
        <authorList>
            <person name="Fan W."/>
            <person name="Wang S."/>
            <person name="Wang H."/>
            <person name="Wang A."/>
            <person name="Jiang F."/>
            <person name="Liu H."/>
            <person name="Zhao H."/>
            <person name="Xu D."/>
            <person name="Zhang Y."/>
        </authorList>
    </citation>
    <scope>NUCLEOTIDE SEQUENCE [LARGE SCALE GENOMIC DNA]</scope>
    <source>
        <strain evidence="2">cv. Yunnan</strain>
        <tissue evidence="1">Leaves</tissue>
    </source>
</reference>
<evidence type="ECO:0000313" key="2">
    <source>
        <dbReference type="Proteomes" id="UP001056120"/>
    </source>
</evidence>
<protein>
    <submittedName>
        <fullName evidence="1">Uncharacterized protein</fullName>
    </submittedName>
</protein>
<name>A0ACB9J484_9ASTR</name>
<evidence type="ECO:0000313" key="1">
    <source>
        <dbReference type="EMBL" id="KAI3814922.1"/>
    </source>
</evidence>